<keyword evidence="3" id="KW-1185">Reference proteome</keyword>
<comment type="caution">
    <text evidence="2">The sequence shown here is derived from an EMBL/GenBank/DDBJ whole genome shotgun (WGS) entry which is preliminary data.</text>
</comment>
<organism evidence="2 3">
    <name type="scientific">Clavibacter tessellarius</name>
    <dbReference type="NCBI Taxonomy" id="31965"/>
    <lineage>
        <taxon>Bacteria</taxon>
        <taxon>Bacillati</taxon>
        <taxon>Actinomycetota</taxon>
        <taxon>Actinomycetes</taxon>
        <taxon>Micrococcales</taxon>
        <taxon>Microbacteriaceae</taxon>
        <taxon>Clavibacter</taxon>
    </lineage>
</organism>
<proteinExistence type="predicted"/>
<dbReference type="RefSeq" id="WP_094130292.1">
    <property type="nucleotide sequence ID" value="NZ_CP040788.1"/>
</dbReference>
<accession>A0A225CQZ2</accession>
<dbReference type="EMBL" id="MZMQ01000001">
    <property type="protein sequence ID" value="OQJ63824.1"/>
    <property type="molecule type" value="Genomic_DNA"/>
</dbReference>
<feature type="signal peptide" evidence="1">
    <location>
        <begin position="1"/>
        <end position="26"/>
    </location>
</feature>
<protein>
    <recommendedName>
        <fullName evidence="4">Secreted protein</fullName>
    </recommendedName>
</protein>
<evidence type="ECO:0008006" key="4">
    <source>
        <dbReference type="Google" id="ProtNLM"/>
    </source>
</evidence>
<evidence type="ECO:0000313" key="2">
    <source>
        <dbReference type="EMBL" id="OQJ63824.1"/>
    </source>
</evidence>
<evidence type="ECO:0000313" key="3">
    <source>
        <dbReference type="Proteomes" id="UP000215316"/>
    </source>
</evidence>
<reference evidence="2" key="1">
    <citation type="submission" date="2017-08" db="EMBL/GenBank/DDBJ databases">
        <title>Genomes of multiple Clavibacter strains from different subspecies.</title>
        <authorList>
            <person name="Yuan X.-K."/>
            <person name="Li X.-S."/>
            <person name="Nie J."/>
            <person name="De Boer S.H."/>
        </authorList>
    </citation>
    <scope>NUCLEOTIDE SEQUENCE [LARGE SCALE GENOMIC DNA]</scope>
    <source>
        <strain evidence="2">ATCC 33566</strain>
    </source>
</reference>
<feature type="chain" id="PRO_5012872398" description="Secreted protein" evidence="1">
    <location>
        <begin position="27"/>
        <end position="258"/>
    </location>
</feature>
<gene>
    <name evidence="2" type="ORF">B5P24_12890</name>
</gene>
<keyword evidence="1" id="KW-0732">Signal</keyword>
<name>A0A225CQZ2_9MICO</name>
<dbReference type="Proteomes" id="UP000215316">
    <property type="component" value="Unassembled WGS sequence"/>
</dbReference>
<dbReference type="AlphaFoldDB" id="A0A225CQZ2"/>
<dbReference type="OrthoDB" id="5123024at2"/>
<evidence type="ECO:0000256" key="1">
    <source>
        <dbReference type="SAM" id="SignalP"/>
    </source>
</evidence>
<sequence>MNRSFAVIVAGALALGTTLTAAPALAAPAAAAPSGATYYSLPFTSDLYRAAGDAEPTTASYAEWQADGFPSPVRATFTTLKYTWAPEIYADVDLPGQTITLELDYAGWRAAGFPTPRTDVLASGTFIFKYASSDELFASTVRWQTDTAAIHKLTYGEWSRLGSPAADLEPDVSYEKLSWLSTIIGPDYQTGERGFVDYDEWVYLDRPTPRVVASFRGDRYCQAAGSADIVYRGDAAPQGLKMSYAQWVTAGKPAPTRC</sequence>